<dbReference type="Gene3D" id="3.10.105.10">
    <property type="entry name" value="Dipeptide-binding Protein, Domain 3"/>
    <property type="match status" value="1"/>
</dbReference>
<evidence type="ECO:0000256" key="1">
    <source>
        <dbReference type="ARBA" id="ARBA00004418"/>
    </source>
</evidence>
<comment type="subcellular location">
    <subcellularLocation>
        <location evidence="1">Periplasm</location>
    </subcellularLocation>
</comment>
<evidence type="ECO:0000256" key="2">
    <source>
        <dbReference type="ARBA" id="ARBA00005695"/>
    </source>
</evidence>
<dbReference type="RefSeq" id="WP_275633597.1">
    <property type="nucleotide sequence ID" value="NZ_JARGYD010000005.1"/>
</dbReference>
<dbReference type="InterPro" id="IPR039424">
    <property type="entry name" value="SBP_5"/>
</dbReference>
<dbReference type="InterPro" id="IPR000914">
    <property type="entry name" value="SBP_5_dom"/>
</dbReference>
<evidence type="ECO:0000256" key="3">
    <source>
        <dbReference type="SAM" id="SignalP"/>
    </source>
</evidence>
<feature type="signal peptide" evidence="3">
    <location>
        <begin position="1"/>
        <end position="25"/>
    </location>
</feature>
<dbReference type="Proteomes" id="UP001595632">
    <property type="component" value="Unassembled WGS sequence"/>
</dbReference>
<evidence type="ECO:0000313" key="5">
    <source>
        <dbReference type="EMBL" id="MFC3142813.1"/>
    </source>
</evidence>
<evidence type="ECO:0000259" key="4">
    <source>
        <dbReference type="Pfam" id="PF00496"/>
    </source>
</evidence>
<protein>
    <submittedName>
        <fullName evidence="5">ABC transporter substrate-binding protein</fullName>
    </submittedName>
</protein>
<reference evidence="6" key="1">
    <citation type="journal article" date="2019" name="Int. J. Syst. Evol. Microbiol.">
        <title>The Global Catalogue of Microorganisms (GCM) 10K type strain sequencing project: providing services to taxonomists for standard genome sequencing and annotation.</title>
        <authorList>
            <consortium name="The Broad Institute Genomics Platform"/>
            <consortium name="The Broad Institute Genome Sequencing Center for Infectious Disease"/>
            <person name="Wu L."/>
            <person name="Ma J."/>
        </authorList>
    </citation>
    <scope>NUCLEOTIDE SEQUENCE [LARGE SCALE GENOMIC DNA]</scope>
    <source>
        <strain evidence="6">KCTC 52366</strain>
    </source>
</reference>
<gene>
    <name evidence="5" type="ORF">ACFOGP_08840</name>
</gene>
<dbReference type="SUPFAM" id="SSF53850">
    <property type="entry name" value="Periplasmic binding protein-like II"/>
    <property type="match status" value="1"/>
</dbReference>
<feature type="chain" id="PRO_5047145377" evidence="3">
    <location>
        <begin position="26"/>
        <end position="525"/>
    </location>
</feature>
<comment type="caution">
    <text evidence="5">The sequence shown here is derived from an EMBL/GenBank/DDBJ whole genome shotgun (WGS) entry which is preliminary data.</text>
</comment>
<evidence type="ECO:0000313" key="6">
    <source>
        <dbReference type="Proteomes" id="UP001595632"/>
    </source>
</evidence>
<name>A0ABV7GQ77_9RHOB</name>
<dbReference type="CDD" id="cd08512">
    <property type="entry name" value="PBP2_NikA_DppA_OppA_like_7"/>
    <property type="match status" value="1"/>
</dbReference>
<dbReference type="PIRSF" id="PIRSF002741">
    <property type="entry name" value="MppA"/>
    <property type="match status" value="1"/>
</dbReference>
<feature type="domain" description="Solute-binding protein family 5" evidence="4">
    <location>
        <begin position="70"/>
        <end position="433"/>
    </location>
</feature>
<dbReference type="PANTHER" id="PTHR30290">
    <property type="entry name" value="PERIPLASMIC BINDING COMPONENT OF ABC TRANSPORTER"/>
    <property type="match status" value="1"/>
</dbReference>
<dbReference type="InterPro" id="IPR030678">
    <property type="entry name" value="Peptide/Ni-bd"/>
</dbReference>
<keyword evidence="6" id="KW-1185">Reference proteome</keyword>
<sequence>MFGNKLKLTVSALAMMMVAAAPVSAQSLLRIDDSPIGELDPHKAVDDADSYLAYNVYDTLVIPNKGSGGVQPHLATEWTVEDNIVTFTLRDDVTFHSGNALTAADVVYSFERMTGMGRGFANLFDNVTSAEAIDDTTVRFTLEGPSAPFLPALVRLPIVDSAVAQEHATDGDYASDWFSANEAGSGAYEIVSHNPQEESELTKNDDFFLDIPEAAPETVILRYGIAPSTMRGLMQSGEHEIASPYSPPEMIRDLAEEDNIELMTMSGGWAYHIKLNTLKAPLDDVNCRLALTYAVDYDALRSLTQINDEFAQGSPSNGPIPTGMLGHDDAPMYARDMDRAREYLDACEYDPATAPPIEISWNSDVPIQERFSLLLQANFAELGFQSELMRGSWAQLTGMMSNPETTPHMFQIWAAPLTPDPDSLLYPTYHSSQPRTFLSMEGFNTPELDAMLDESRVLLDEEEREAKFQEIGAYLRDNAPTIYAFEYQAVLSASDRVTAPTLTDDDQRYGLNTFNYSFREIEIAE</sequence>
<comment type="similarity">
    <text evidence="2">Belongs to the bacterial solute-binding protein 5 family.</text>
</comment>
<dbReference type="Gene3D" id="3.40.190.10">
    <property type="entry name" value="Periplasmic binding protein-like II"/>
    <property type="match status" value="1"/>
</dbReference>
<dbReference type="EMBL" id="JBHRTB010000010">
    <property type="protein sequence ID" value="MFC3142813.1"/>
    <property type="molecule type" value="Genomic_DNA"/>
</dbReference>
<organism evidence="5 6">
    <name type="scientific">Psychromarinibacter halotolerans</name>
    <dbReference type="NCBI Taxonomy" id="1775175"/>
    <lineage>
        <taxon>Bacteria</taxon>
        <taxon>Pseudomonadati</taxon>
        <taxon>Pseudomonadota</taxon>
        <taxon>Alphaproteobacteria</taxon>
        <taxon>Rhodobacterales</taxon>
        <taxon>Paracoccaceae</taxon>
        <taxon>Psychromarinibacter</taxon>
    </lineage>
</organism>
<dbReference type="Pfam" id="PF00496">
    <property type="entry name" value="SBP_bac_5"/>
    <property type="match status" value="1"/>
</dbReference>
<keyword evidence="3" id="KW-0732">Signal</keyword>
<proteinExistence type="inferred from homology"/>
<accession>A0ABV7GQ77</accession>